<dbReference type="EMBL" id="CAUYUJ010017393">
    <property type="protein sequence ID" value="CAK0874421.1"/>
    <property type="molecule type" value="Genomic_DNA"/>
</dbReference>
<evidence type="ECO:0008006" key="5">
    <source>
        <dbReference type="Google" id="ProtNLM"/>
    </source>
</evidence>
<feature type="region of interest" description="Disordered" evidence="2">
    <location>
        <begin position="300"/>
        <end position="322"/>
    </location>
</feature>
<evidence type="ECO:0000313" key="4">
    <source>
        <dbReference type="Proteomes" id="UP001189429"/>
    </source>
</evidence>
<keyword evidence="4" id="KW-1185">Reference proteome</keyword>
<feature type="coiled-coil region" evidence="1">
    <location>
        <begin position="164"/>
        <end position="233"/>
    </location>
</feature>
<dbReference type="Proteomes" id="UP001189429">
    <property type="component" value="Unassembled WGS sequence"/>
</dbReference>
<dbReference type="SUPFAM" id="SSF56219">
    <property type="entry name" value="DNase I-like"/>
    <property type="match status" value="1"/>
</dbReference>
<name>A0ABN9VMF7_9DINO</name>
<reference evidence="3" key="1">
    <citation type="submission" date="2023-10" db="EMBL/GenBank/DDBJ databases">
        <authorList>
            <person name="Chen Y."/>
            <person name="Shah S."/>
            <person name="Dougan E. K."/>
            <person name="Thang M."/>
            <person name="Chan C."/>
        </authorList>
    </citation>
    <scope>NUCLEOTIDE SEQUENCE [LARGE SCALE GENOMIC DNA]</scope>
</reference>
<evidence type="ECO:0000256" key="1">
    <source>
        <dbReference type="SAM" id="Coils"/>
    </source>
</evidence>
<keyword evidence="1" id="KW-0175">Coiled coil</keyword>
<comment type="caution">
    <text evidence="3">The sequence shown here is derived from an EMBL/GenBank/DDBJ whole genome shotgun (WGS) entry which is preliminary data.</text>
</comment>
<dbReference type="InterPro" id="IPR036691">
    <property type="entry name" value="Endo/exonu/phosph_ase_sf"/>
</dbReference>
<feature type="non-terminal residue" evidence="3">
    <location>
        <position position="672"/>
    </location>
</feature>
<protein>
    <recommendedName>
        <fullName evidence="5">RanBP2-type domain-containing protein</fullName>
    </recommendedName>
</protein>
<dbReference type="Gene3D" id="3.60.10.10">
    <property type="entry name" value="Endonuclease/exonuclease/phosphatase"/>
    <property type="match status" value="1"/>
</dbReference>
<gene>
    <name evidence="3" type="ORF">PCOR1329_LOCUS59335</name>
</gene>
<accession>A0ABN9VMF7</accession>
<evidence type="ECO:0000256" key="2">
    <source>
        <dbReference type="SAM" id="MobiDB-lite"/>
    </source>
</evidence>
<evidence type="ECO:0000313" key="3">
    <source>
        <dbReference type="EMBL" id="CAK0874421.1"/>
    </source>
</evidence>
<organism evidence="3 4">
    <name type="scientific">Prorocentrum cordatum</name>
    <dbReference type="NCBI Taxonomy" id="2364126"/>
    <lineage>
        <taxon>Eukaryota</taxon>
        <taxon>Sar</taxon>
        <taxon>Alveolata</taxon>
        <taxon>Dinophyceae</taxon>
        <taxon>Prorocentrales</taxon>
        <taxon>Prorocentraceae</taxon>
        <taxon>Prorocentrum</taxon>
    </lineage>
</organism>
<sequence length="672" mass="72327">MAPGGGHGGGGCAGAGSTKTKAWVCSGCGYKNLGWRAQCRQPGCVAHRPTGYVPGLGAHPAPRGSWQYGAPAASWDWTQAPWNQSKGPKGYGKGQSGAGDVQGGASPKYAVLTDEARARYLEISEEDFAIFAPAMLSPADQHSLRQARFLLQQQLGALSPNKAIKSAQVQADEAGKKLQRARDEGKRRELVAAEAVAAVLQQNKYIQQLDEELQQAVAQAKEAQEREEAQKAKQATAMETDSFEEVDVVAAALAAKHGELAEQVADQLDGVDLGPAAGPLRTLLQSLASDRVNPPKVVKPPVAADLPPPAPVAAGPKGKGGGKGISKYDPYGGISVEKDDIMRFTNASLDATIAEFCDGEADAKKREVLELFATRLGKQPQGRALALHQAGLLPEGVVVVNIYLESGVGINPHNYAILKDVARRIREYGRPFLIGGDFNCTREELEASGVLRFFNGKVVSTVVPTCAQSNRASDYVIISADLEVSDIEVLEGSAAWPHRPVMLSLKAAKRRDFIKVAMMPKAFPRQRPQGCLRDDHGPGWTQTATVVKKLLVQHGNLTKARQASLEQAERAWIDVYQISGTTSKYCGRGQELQVRRVRDLPVSCARWPRVSAEAAWLFRAANELQSAAEVGQPLARLQALRGMSRLVARRPSSSRRGTWELGRLTSAQKPLQ</sequence>
<proteinExistence type="predicted"/>